<reference evidence="6" key="3">
    <citation type="submission" date="2015-04" db="UniProtKB">
        <authorList>
            <consortium name="EnsemblPlants"/>
        </authorList>
    </citation>
    <scope>IDENTIFICATION</scope>
    <source>
        <strain evidence="6">cv. Jemalong A17</strain>
    </source>
</reference>
<protein>
    <submittedName>
        <fullName evidence="5">Ulp1 protease family, carboxy-terminal domain protein</fullName>
    </submittedName>
</protein>
<keyword evidence="2 5" id="KW-0645">Protease</keyword>
<reference evidence="5 7" key="2">
    <citation type="journal article" date="2014" name="BMC Genomics">
        <title>An improved genome release (version Mt4.0) for the model legume Medicago truncatula.</title>
        <authorList>
            <person name="Tang H."/>
            <person name="Krishnakumar V."/>
            <person name="Bidwell S."/>
            <person name="Rosen B."/>
            <person name="Chan A."/>
            <person name="Zhou S."/>
            <person name="Gentzbittel L."/>
            <person name="Childs K.L."/>
            <person name="Yandell M."/>
            <person name="Gundlach H."/>
            <person name="Mayer K.F."/>
            <person name="Schwartz D.C."/>
            <person name="Town C.D."/>
        </authorList>
    </citation>
    <scope>GENOME REANNOTATION</scope>
    <source>
        <strain evidence="5">A17</strain>
        <strain evidence="6 7">cv. Jemalong A17</strain>
    </source>
</reference>
<feature type="domain" description="Ubiquitin-like protease family profile" evidence="4">
    <location>
        <begin position="20"/>
        <end position="84"/>
    </location>
</feature>
<keyword evidence="3" id="KW-0378">Hydrolase</keyword>
<evidence type="ECO:0000256" key="2">
    <source>
        <dbReference type="ARBA" id="ARBA00022670"/>
    </source>
</evidence>
<accession>A0A072TPP4</accession>
<evidence type="ECO:0000256" key="3">
    <source>
        <dbReference type="ARBA" id="ARBA00022801"/>
    </source>
</evidence>
<dbReference type="GO" id="GO:0005634">
    <property type="term" value="C:nucleus"/>
    <property type="evidence" value="ECO:0000318"/>
    <property type="project" value="GO_Central"/>
</dbReference>
<dbReference type="EnsemblPlants" id="KEH18808">
    <property type="protein sequence ID" value="KEH18808"/>
    <property type="gene ID" value="MTR_8g028665"/>
</dbReference>
<dbReference type="GO" id="GO:0006508">
    <property type="term" value="P:proteolysis"/>
    <property type="evidence" value="ECO:0007669"/>
    <property type="project" value="UniProtKB-KW"/>
</dbReference>
<dbReference type="SUPFAM" id="SSF54001">
    <property type="entry name" value="Cysteine proteinases"/>
    <property type="match status" value="1"/>
</dbReference>
<dbReference type="InterPro" id="IPR038765">
    <property type="entry name" value="Papain-like_cys_pep_sf"/>
</dbReference>
<sequence length="138" mass="16092">MGDTVFIRSKFQCLVPRGYVGRQTDVQSGFSAEKFVIYVPIVDEAGHWCLMVVHIVDRKIYLLDSHLVADKVEERHRVLKQIMDERQVRMKLIMRLLLGPHNDYKEMLAHDAKKHWEEIETLKANEMKELMGAGTLEV</sequence>
<evidence type="ECO:0000313" key="5">
    <source>
        <dbReference type="EMBL" id="KEH18808.1"/>
    </source>
</evidence>
<dbReference type="GO" id="GO:0016929">
    <property type="term" value="F:deSUMOylase activity"/>
    <property type="evidence" value="ECO:0000318"/>
    <property type="project" value="GO_Central"/>
</dbReference>
<dbReference type="EMBL" id="CM001224">
    <property type="protein sequence ID" value="KEH18808.1"/>
    <property type="molecule type" value="Genomic_DNA"/>
</dbReference>
<evidence type="ECO:0000313" key="6">
    <source>
        <dbReference type="EnsemblPlants" id="KEH18808"/>
    </source>
</evidence>
<evidence type="ECO:0000259" key="4">
    <source>
        <dbReference type="Pfam" id="PF02902"/>
    </source>
</evidence>
<evidence type="ECO:0000313" key="7">
    <source>
        <dbReference type="Proteomes" id="UP000002051"/>
    </source>
</evidence>
<evidence type="ECO:0000256" key="1">
    <source>
        <dbReference type="ARBA" id="ARBA00005234"/>
    </source>
</evidence>
<dbReference type="InterPro" id="IPR003653">
    <property type="entry name" value="Peptidase_C48_C"/>
</dbReference>
<organism evidence="5 7">
    <name type="scientific">Medicago truncatula</name>
    <name type="common">Barrel medic</name>
    <name type="synonym">Medicago tribuloides</name>
    <dbReference type="NCBI Taxonomy" id="3880"/>
    <lineage>
        <taxon>Eukaryota</taxon>
        <taxon>Viridiplantae</taxon>
        <taxon>Streptophyta</taxon>
        <taxon>Embryophyta</taxon>
        <taxon>Tracheophyta</taxon>
        <taxon>Spermatophyta</taxon>
        <taxon>Magnoliopsida</taxon>
        <taxon>eudicotyledons</taxon>
        <taxon>Gunneridae</taxon>
        <taxon>Pentapetalae</taxon>
        <taxon>rosids</taxon>
        <taxon>fabids</taxon>
        <taxon>Fabales</taxon>
        <taxon>Fabaceae</taxon>
        <taxon>Papilionoideae</taxon>
        <taxon>50 kb inversion clade</taxon>
        <taxon>NPAAA clade</taxon>
        <taxon>Hologalegina</taxon>
        <taxon>IRL clade</taxon>
        <taxon>Trifolieae</taxon>
        <taxon>Medicago</taxon>
    </lineage>
</organism>
<dbReference type="Gene3D" id="3.40.395.10">
    <property type="entry name" value="Adenoviral Proteinase, Chain A"/>
    <property type="match status" value="1"/>
</dbReference>
<dbReference type="Proteomes" id="UP000002051">
    <property type="component" value="Chromosome 8"/>
</dbReference>
<dbReference type="HOGENOM" id="CLU_1858242_0_0_1"/>
<dbReference type="Pfam" id="PF02902">
    <property type="entry name" value="Peptidase_C48"/>
    <property type="match status" value="1"/>
</dbReference>
<keyword evidence="7" id="KW-1185">Reference proteome</keyword>
<dbReference type="GO" id="GO:0016926">
    <property type="term" value="P:protein desumoylation"/>
    <property type="evidence" value="ECO:0000318"/>
    <property type="project" value="GO_Central"/>
</dbReference>
<name>A0A072TPP4_MEDTR</name>
<comment type="similarity">
    <text evidence="1">Belongs to the peptidase C48 family.</text>
</comment>
<proteinExistence type="inferred from homology"/>
<reference evidence="5 7" key="1">
    <citation type="journal article" date="2011" name="Nature">
        <title>The Medicago genome provides insight into the evolution of rhizobial symbioses.</title>
        <authorList>
            <person name="Young N.D."/>
            <person name="Debelle F."/>
            <person name="Oldroyd G.E."/>
            <person name="Geurts R."/>
            <person name="Cannon S.B."/>
            <person name="Udvardi M.K."/>
            <person name="Benedito V.A."/>
            <person name="Mayer K.F."/>
            <person name="Gouzy J."/>
            <person name="Schoof H."/>
            <person name="Van de Peer Y."/>
            <person name="Proost S."/>
            <person name="Cook D.R."/>
            <person name="Meyers B.C."/>
            <person name="Spannagl M."/>
            <person name="Cheung F."/>
            <person name="De Mita S."/>
            <person name="Krishnakumar V."/>
            <person name="Gundlach H."/>
            <person name="Zhou S."/>
            <person name="Mudge J."/>
            <person name="Bharti A.K."/>
            <person name="Murray J.D."/>
            <person name="Naoumkina M.A."/>
            <person name="Rosen B."/>
            <person name="Silverstein K.A."/>
            <person name="Tang H."/>
            <person name="Rombauts S."/>
            <person name="Zhao P.X."/>
            <person name="Zhou P."/>
            <person name="Barbe V."/>
            <person name="Bardou P."/>
            <person name="Bechner M."/>
            <person name="Bellec A."/>
            <person name="Berger A."/>
            <person name="Berges H."/>
            <person name="Bidwell S."/>
            <person name="Bisseling T."/>
            <person name="Choisne N."/>
            <person name="Couloux A."/>
            <person name="Denny R."/>
            <person name="Deshpande S."/>
            <person name="Dai X."/>
            <person name="Doyle J.J."/>
            <person name="Dudez A.M."/>
            <person name="Farmer A.D."/>
            <person name="Fouteau S."/>
            <person name="Franken C."/>
            <person name="Gibelin C."/>
            <person name="Gish J."/>
            <person name="Goldstein S."/>
            <person name="Gonzalez A.J."/>
            <person name="Green P.J."/>
            <person name="Hallab A."/>
            <person name="Hartog M."/>
            <person name="Hua A."/>
            <person name="Humphray S.J."/>
            <person name="Jeong D.H."/>
            <person name="Jing Y."/>
            <person name="Jocker A."/>
            <person name="Kenton S.M."/>
            <person name="Kim D.J."/>
            <person name="Klee K."/>
            <person name="Lai H."/>
            <person name="Lang C."/>
            <person name="Lin S."/>
            <person name="Macmil S.L."/>
            <person name="Magdelenat G."/>
            <person name="Matthews L."/>
            <person name="McCorrison J."/>
            <person name="Monaghan E.L."/>
            <person name="Mun J.H."/>
            <person name="Najar F.Z."/>
            <person name="Nicholson C."/>
            <person name="Noirot C."/>
            <person name="O'Bleness M."/>
            <person name="Paule C.R."/>
            <person name="Poulain J."/>
            <person name="Prion F."/>
            <person name="Qin B."/>
            <person name="Qu C."/>
            <person name="Retzel E.F."/>
            <person name="Riddle C."/>
            <person name="Sallet E."/>
            <person name="Samain S."/>
            <person name="Samson N."/>
            <person name="Sanders I."/>
            <person name="Saurat O."/>
            <person name="Scarpelli C."/>
            <person name="Schiex T."/>
            <person name="Segurens B."/>
            <person name="Severin A.J."/>
            <person name="Sherrier D.J."/>
            <person name="Shi R."/>
            <person name="Sims S."/>
            <person name="Singer S.R."/>
            <person name="Sinharoy S."/>
            <person name="Sterck L."/>
            <person name="Viollet A."/>
            <person name="Wang B.B."/>
            <person name="Wang K."/>
            <person name="Wang M."/>
            <person name="Wang X."/>
            <person name="Warfsmann J."/>
            <person name="Weissenbach J."/>
            <person name="White D.D."/>
            <person name="White J.D."/>
            <person name="Wiley G.B."/>
            <person name="Wincker P."/>
            <person name="Xing Y."/>
            <person name="Yang L."/>
            <person name="Yao Z."/>
            <person name="Ying F."/>
            <person name="Zhai J."/>
            <person name="Zhou L."/>
            <person name="Zuber A."/>
            <person name="Denarie J."/>
            <person name="Dixon R.A."/>
            <person name="May G.D."/>
            <person name="Schwartz D.C."/>
            <person name="Rogers J."/>
            <person name="Quetier F."/>
            <person name="Town C.D."/>
            <person name="Roe B.A."/>
        </authorList>
    </citation>
    <scope>NUCLEOTIDE SEQUENCE [LARGE SCALE GENOMIC DNA]</scope>
    <source>
        <strain evidence="5">A17</strain>
        <strain evidence="6 7">cv. Jemalong A17</strain>
    </source>
</reference>
<gene>
    <name evidence="5" type="ordered locus">MTR_8g028665</name>
</gene>
<dbReference type="AlphaFoldDB" id="A0A072TPP4"/>